<evidence type="ECO:0000256" key="3">
    <source>
        <dbReference type="ARBA" id="ARBA00006831"/>
    </source>
</evidence>
<dbReference type="GO" id="GO:0045504">
    <property type="term" value="F:dynein heavy chain binding"/>
    <property type="evidence" value="ECO:0007669"/>
    <property type="project" value="TreeGrafter"/>
</dbReference>
<dbReference type="GO" id="GO:0005874">
    <property type="term" value="C:microtubule"/>
    <property type="evidence" value="ECO:0007669"/>
    <property type="project" value="UniProtKB-KW"/>
</dbReference>
<comment type="similarity">
    <text evidence="3">Belongs to the dynein light intermediate chain family.</text>
</comment>
<evidence type="ECO:0000256" key="10">
    <source>
        <dbReference type="ARBA" id="ARBA00023175"/>
    </source>
</evidence>
<evidence type="ECO:0000313" key="13">
    <source>
        <dbReference type="EMBL" id="SOQ35077.1"/>
    </source>
</evidence>
<keyword evidence="8" id="KW-0243">Dynein</keyword>
<gene>
    <name evidence="13" type="ORF">SFRICE_008310</name>
</gene>
<proteinExistence type="inferred from homology"/>
<sequence>MVDLSKIKNIWEILETCTQVMNDVYSTTQNSPELIIICGKYDLFKNYDSEIKKFICTTLRSFALLNHAHLMFYSSKEPQLLRRAKDMLFNIGFGNCIPIKERNTNYTKPLLIPKDSDNWESIGIPTSTIDQVKVRHMSRIPPNAVSSISSSNTMSSQMHAHPEATLDSVVALKYHELRHTRNISIPDCVEFKITTNACRGFCESWSLPSIMLGFKRHPVTSLGQCCNIMESEDVPVKVLCLDGERNLIFKSAVTCACYHCQKE</sequence>
<name>A0A2H1V2K4_SPOFR</name>
<evidence type="ECO:0000256" key="9">
    <source>
        <dbReference type="ARBA" id="ARBA00023069"/>
    </source>
</evidence>
<dbReference type="PANTHER" id="PTHR13236">
    <property type="entry name" value="DYNEIN 2 LIGHT INTERMEDIATE CHAIN, ISOFORM 2"/>
    <property type="match status" value="1"/>
</dbReference>
<dbReference type="GO" id="GO:0036064">
    <property type="term" value="C:ciliary basal body"/>
    <property type="evidence" value="ECO:0007669"/>
    <property type="project" value="TreeGrafter"/>
</dbReference>
<evidence type="ECO:0000256" key="4">
    <source>
        <dbReference type="ARBA" id="ARBA00022473"/>
    </source>
</evidence>
<evidence type="ECO:0000256" key="5">
    <source>
        <dbReference type="ARBA" id="ARBA00022490"/>
    </source>
</evidence>
<evidence type="ECO:0000256" key="12">
    <source>
        <dbReference type="ARBA" id="ARBA00023273"/>
    </source>
</evidence>
<dbReference type="InterPro" id="IPR040045">
    <property type="entry name" value="DYNC2LI1"/>
</dbReference>
<dbReference type="Gene3D" id="2.10.90.10">
    <property type="entry name" value="Cystine-knot cytokines"/>
    <property type="match status" value="1"/>
</dbReference>
<dbReference type="FunFam" id="2.10.90.10:FF:000049">
    <property type="entry name" value="Glycoprotein hormone alpha 2"/>
    <property type="match status" value="1"/>
</dbReference>
<keyword evidence="7" id="KW-0970">Cilium biogenesis/degradation</keyword>
<accession>A0A2H1V2K4</accession>
<keyword evidence="12" id="KW-0966">Cell projection</keyword>
<dbReference type="GO" id="GO:0005868">
    <property type="term" value="C:cytoplasmic dynein complex"/>
    <property type="evidence" value="ECO:0007669"/>
    <property type="project" value="InterPro"/>
</dbReference>
<evidence type="ECO:0000256" key="2">
    <source>
        <dbReference type="ARBA" id="ARBA00004245"/>
    </source>
</evidence>
<keyword evidence="9" id="KW-0969">Cilium</keyword>
<keyword evidence="10" id="KW-0505">Motor protein</keyword>
<dbReference type="EMBL" id="ODYU01000383">
    <property type="protein sequence ID" value="SOQ35077.1"/>
    <property type="molecule type" value="Genomic_DNA"/>
</dbReference>
<evidence type="ECO:0000256" key="8">
    <source>
        <dbReference type="ARBA" id="ARBA00023017"/>
    </source>
</evidence>
<evidence type="ECO:0000256" key="11">
    <source>
        <dbReference type="ARBA" id="ARBA00023212"/>
    </source>
</evidence>
<dbReference type="GO" id="GO:0035735">
    <property type="term" value="P:intraciliary transport involved in cilium assembly"/>
    <property type="evidence" value="ECO:0007669"/>
    <property type="project" value="InterPro"/>
</dbReference>
<evidence type="ECO:0000256" key="7">
    <source>
        <dbReference type="ARBA" id="ARBA00022794"/>
    </source>
</evidence>
<keyword evidence="6" id="KW-0493">Microtubule</keyword>
<comment type="subcellular location">
    <subcellularLocation>
        <location evidence="1">Cell projection</location>
        <location evidence="1">Cilium</location>
    </subcellularLocation>
    <subcellularLocation>
        <location evidence="2">Cytoplasm</location>
        <location evidence="2">Cytoskeleton</location>
    </subcellularLocation>
</comment>
<dbReference type="GO" id="GO:0005930">
    <property type="term" value="C:axoneme"/>
    <property type="evidence" value="ECO:0007669"/>
    <property type="project" value="TreeGrafter"/>
</dbReference>
<dbReference type="AlphaFoldDB" id="A0A2H1V2K4"/>
<keyword evidence="11" id="KW-0206">Cytoskeleton</keyword>
<dbReference type="InterPro" id="IPR029034">
    <property type="entry name" value="Cystine-knot_cytokine"/>
</dbReference>
<organism evidence="13">
    <name type="scientific">Spodoptera frugiperda</name>
    <name type="common">Fall armyworm</name>
    <dbReference type="NCBI Taxonomy" id="7108"/>
    <lineage>
        <taxon>Eukaryota</taxon>
        <taxon>Metazoa</taxon>
        <taxon>Ecdysozoa</taxon>
        <taxon>Arthropoda</taxon>
        <taxon>Hexapoda</taxon>
        <taxon>Insecta</taxon>
        <taxon>Pterygota</taxon>
        <taxon>Neoptera</taxon>
        <taxon>Endopterygota</taxon>
        <taxon>Lepidoptera</taxon>
        <taxon>Glossata</taxon>
        <taxon>Ditrysia</taxon>
        <taxon>Noctuoidea</taxon>
        <taxon>Noctuidae</taxon>
        <taxon>Amphipyrinae</taxon>
        <taxon>Spodoptera</taxon>
    </lineage>
</organism>
<evidence type="ECO:0000256" key="6">
    <source>
        <dbReference type="ARBA" id="ARBA00022701"/>
    </source>
</evidence>
<reference evidence="13" key="1">
    <citation type="submission" date="2016-07" db="EMBL/GenBank/DDBJ databases">
        <authorList>
            <person name="Bretaudeau A."/>
        </authorList>
    </citation>
    <scope>NUCLEOTIDE SEQUENCE</scope>
    <source>
        <strain evidence="13">Rice</strain>
        <tissue evidence="13">Whole body</tissue>
    </source>
</reference>
<protein>
    <submittedName>
        <fullName evidence="13">SFRICE_008310</fullName>
    </submittedName>
</protein>
<keyword evidence="4" id="KW-0217">Developmental protein</keyword>
<keyword evidence="5" id="KW-0963">Cytoplasm</keyword>
<evidence type="ECO:0000256" key="1">
    <source>
        <dbReference type="ARBA" id="ARBA00004138"/>
    </source>
</evidence>
<dbReference type="PANTHER" id="PTHR13236:SF0">
    <property type="entry name" value="CYTOPLASMIC DYNEIN 2 LIGHT INTERMEDIATE CHAIN 1"/>
    <property type="match status" value="1"/>
</dbReference>
<dbReference type="GO" id="GO:0035721">
    <property type="term" value="P:intraciliary retrograde transport"/>
    <property type="evidence" value="ECO:0007669"/>
    <property type="project" value="InterPro"/>
</dbReference>